<evidence type="ECO:0000313" key="16">
    <source>
        <dbReference type="Proteomes" id="UP000035740"/>
    </source>
</evidence>
<dbReference type="FunFam" id="2.30.180.10:FF:000008">
    <property type="entry name" value="Fasciclin-like arabinogalactan protein 10"/>
    <property type="match status" value="1"/>
</dbReference>
<evidence type="ECO:0000259" key="14">
    <source>
        <dbReference type="PROSITE" id="PS50213"/>
    </source>
</evidence>
<dbReference type="GO" id="GO:0098552">
    <property type="term" value="C:side of membrane"/>
    <property type="evidence" value="ECO:0007669"/>
    <property type="project" value="UniProtKB-KW"/>
</dbReference>
<dbReference type="GO" id="GO:0005886">
    <property type="term" value="C:plasma membrane"/>
    <property type="evidence" value="ECO:0007669"/>
    <property type="project" value="UniProtKB-SubCell"/>
</dbReference>
<dbReference type="eggNOG" id="ENOG502QR33">
    <property type="taxonomic scope" value="Eukaryota"/>
</dbReference>
<feature type="compositionally biased region" description="Acidic residues" evidence="12">
    <location>
        <begin position="357"/>
        <end position="366"/>
    </location>
</feature>
<dbReference type="PROSITE" id="PS50213">
    <property type="entry name" value="FAS1"/>
    <property type="match status" value="2"/>
</dbReference>
<feature type="domain" description="FAS1" evidence="14">
    <location>
        <begin position="184"/>
        <end position="323"/>
    </location>
</feature>
<keyword evidence="8" id="KW-0472">Membrane</keyword>
<dbReference type="Pfam" id="PF02469">
    <property type="entry name" value="Fasciclin"/>
    <property type="match status" value="2"/>
</dbReference>
<dbReference type="PANTHER" id="PTHR32382:SF4">
    <property type="entry name" value="FASCICLIN-LIKE ARABINOGALACTAN PROTEIN 1"/>
    <property type="match status" value="1"/>
</dbReference>
<comment type="function">
    <text evidence="11">May be a cell surface adhesion protein.</text>
</comment>
<evidence type="ECO:0000256" key="4">
    <source>
        <dbReference type="ARBA" id="ARBA00022622"/>
    </source>
</evidence>
<dbReference type="OMA" id="GHFAATF"/>
<evidence type="ECO:0000256" key="12">
    <source>
        <dbReference type="SAM" id="MobiDB-lite"/>
    </source>
</evidence>
<evidence type="ECO:0000256" key="8">
    <source>
        <dbReference type="ARBA" id="ARBA00023136"/>
    </source>
</evidence>
<dbReference type="KEGG" id="bvg:104903012"/>
<evidence type="ECO:0000256" key="1">
    <source>
        <dbReference type="ARBA" id="ARBA00004609"/>
    </source>
</evidence>
<feature type="signal peptide" evidence="13">
    <location>
        <begin position="1"/>
        <end position="24"/>
    </location>
</feature>
<dbReference type="EMBL" id="KQ090179">
    <property type="protein sequence ID" value="KMT02265.1"/>
    <property type="molecule type" value="Genomic_DNA"/>
</dbReference>
<keyword evidence="7" id="KW-0654">Proteoglycan</keyword>
<dbReference type="Gramene" id="KMT02265">
    <property type="protein sequence ID" value="KMT02265"/>
    <property type="gene ID" value="BVRB_9g206520"/>
</dbReference>
<accession>A0A0J8BLI2</accession>
<feature type="chain" id="PRO_5005294563" description="FAS1 domain-containing protein" evidence="13">
    <location>
        <begin position="25"/>
        <end position="402"/>
    </location>
</feature>
<comment type="subcellular location">
    <subcellularLocation>
        <location evidence="1">Cell membrane</location>
        <topology evidence="1">Lipid-anchor</topology>
        <topology evidence="1">GPI-anchor</topology>
    </subcellularLocation>
</comment>
<comment type="similarity">
    <text evidence="2">Belongs to the fasciclin-like AGP family.</text>
</comment>
<keyword evidence="4" id="KW-0336">GPI-anchor</keyword>
<evidence type="ECO:0000256" key="13">
    <source>
        <dbReference type="SAM" id="SignalP"/>
    </source>
</evidence>
<dbReference type="Proteomes" id="UP000035740">
    <property type="component" value="Chromosome 9"/>
</dbReference>
<dbReference type="SUPFAM" id="SSF82153">
    <property type="entry name" value="FAS1 domain"/>
    <property type="match status" value="2"/>
</dbReference>
<evidence type="ECO:0000256" key="6">
    <source>
        <dbReference type="ARBA" id="ARBA00022737"/>
    </source>
</evidence>
<evidence type="ECO:0000256" key="9">
    <source>
        <dbReference type="ARBA" id="ARBA00023180"/>
    </source>
</evidence>
<gene>
    <name evidence="15" type="ORF">BVRB_9g206520</name>
</gene>
<evidence type="ECO:0000313" key="15">
    <source>
        <dbReference type="EMBL" id="KMT02265.1"/>
    </source>
</evidence>
<keyword evidence="6" id="KW-0677">Repeat</keyword>
<organism evidence="15 16">
    <name type="scientific">Beta vulgaris subsp. vulgaris</name>
    <name type="common">Beet</name>
    <dbReference type="NCBI Taxonomy" id="3555"/>
    <lineage>
        <taxon>Eukaryota</taxon>
        <taxon>Viridiplantae</taxon>
        <taxon>Streptophyta</taxon>
        <taxon>Embryophyta</taxon>
        <taxon>Tracheophyta</taxon>
        <taxon>Spermatophyta</taxon>
        <taxon>Magnoliopsida</taxon>
        <taxon>eudicotyledons</taxon>
        <taxon>Gunneridae</taxon>
        <taxon>Pentapetalae</taxon>
        <taxon>Caryophyllales</taxon>
        <taxon>Chenopodiaceae</taxon>
        <taxon>Betoideae</taxon>
        <taxon>Beta</taxon>
    </lineage>
</organism>
<evidence type="ECO:0000256" key="3">
    <source>
        <dbReference type="ARBA" id="ARBA00022475"/>
    </source>
</evidence>
<dbReference type="FunFam" id="2.30.180.10:FF:000010">
    <property type="entry name" value="Fasciclin-like arabinogalactan protein 2"/>
    <property type="match status" value="1"/>
</dbReference>
<proteinExistence type="inferred from homology"/>
<keyword evidence="16" id="KW-1185">Reference proteome</keyword>
<sequence>MQPSMAAAIFALLVVVLLAPATTAFNITKILKKHPEFSTFNEYLTQTHLANEINHRQTITILALDNSAMSSLLSKGLTLFTLRNVLSLHVLVDYYGAKKLHQITDGTTVTASLFQSSGDADGNSGYVNITDMHGGKVAFAPADTGDLNSFFVKTLVEMPYNLSVIQISAVLDSATAEAPTPEPSKVNLTSLLAAKGCKEFSRLLSSTGADKTFQENIDSGLTVFCAGDAAVKAFMPKFRNLTAGNKTAVLLYHGVPVFNSMAMLKSSNGIMNTLATDGANKYDFTVQNDDETVTLKTKVVTAKITGTLVDKDPVAAYKLDKVLLPRELFKKSAKPDSAPAPAPEAEDAPSPVADGPTSDDDDDDEVADQRARRGSRNDAGKINGGGLLAVGLALCYCALAAL</sequence>
<evidence type="ECO:0000256" key="11">
    <source>
        <dbReference type="ARBA" id="ARBA00024686"/>
    </source>
</evidence>
<dbReference type="AlphaFoldDB" id="A0A0J8BLI2"/>
<feature type="compositionally biased region" description="Basic and acidic residues" evidence="12">
    <location>
        <begin position="367"/>
        <end position="379"/>
    </location>
</feature>
<keyword evidence="10" id="KW-0449">Lipoprotein</keyword>
<evidence type="ECO:0000256" key="7">
    <source>
        <dbReference type="ARBA" id="ARBA00022974"/>
    </source>
</evidence>
<keyword evidence="9" id="KW-0325">Glycoprotein</keyword>
<dbReference type="InterPro" id="IPR000782">
    <property type="entry name" value="FAS1_domain"/>
</dbReference>
<evidence type="ECO:0000256" key="2">
    <source>
        <dbReference type="ARBA" id="ARBA00007843"/>
    </source>
</evidence>
<dbReference type="OrthoDB" id="682048at2759"/>
<protein>
    <recommendedName>
        <fullName evidence="14">FAS1 domain-containing protein</fullName>
    </recommendedName>
</protein>
<dbReference type="SMART" id="SM00554">
    <property type="entry name" value="FAS1"/>
    <property type="match status" value="2"/>
</dbReference>
<feature type="region of interest" description="Disordered" evidence="12">
    <location>
        <begin position="332"/>
        <end position="383"/>
    </location>
</feature>
<feature type="domain" description="FAS1" evidence="14">
    <location>
        <begin position="24"/>
        <end position="171"/>
    </location>
</feature>
<dbReference type="Gene3D" id="2.30.180.10">
    <property type="entry name" value="FAS1 domain"/>
    <property type="match status" value="2"/>
</dbReference>
<reference evidence="15 16" key="1">
    <citation type="journal article" date="2014" name="Nature">
        <title>The genome of the recently domesticated crop plant sugar beet (Beta vulgaris).</title>
        <authorList>
            <person name="Dohm J.C."/>
            <person name="Minoche A.E."/>
            <person name="Holtgrawe D."/>
            <person name="Capella-Gutierrez S."/>
            <person name="Zakrzewski F."/>
            <person name="Tafer H."/>
            <person name="Rupp O."/>
            <person name="Sorensen T.R."/>
            <person name="Stracke R."/>
            <person name="Reinhardt R."/>
            <person name="Goesmann A."/>
            <person name="Kraft T."/>
            <person name="Schulz B."/>
            <person name="Stadler P.F."/>
            <person name="Schmidt T."/>
            <person name="Gabaldon T."/>
            <person name="Lehrach H."/>
            <person name="Weisshaar B."/>
            <person name="Himmelbauer H."/>
        </authorList>
    </citation>
    <scope>NUCLEOTIDE SEQUENCE [LARGE SCALE GENOMIC DNA]</scope>
    <source>
        <tissue evidence="15">Taproot</tissue>
    </source>
</reference>
<keyword evidence="5 13" id="KW-0732">Signal</keyword>
<evidence type="ECO:0000256" key="10">
    <source>
        <dbReference type="ARBA" id="ARBA00023288"/>
    </source>
</evidence>
<dbReference type="InterPro" id="IPR033254">
    <property type="entry name" value="Plant_FLA"/>
</dbReference>
<evidence type="ECO:0000256" key="5">
    <source>
        <dbReference type="ARBA" id="ARBA00022729"/>
    </source>
</evidence>
<dbReference type="InterPro" id="IPR036378">
    <property type="entry name" value="FAS1_dom_sf"/>
</dbReference>
<keyword evidence="3" id="KW-1003">Cell membrane</keyword>
<name>A0A0J8BLI2_BETVV</name>
<dbReference type="PANTHER" id="PTHR32382">
    <property type="entry name" value="FASCICLIN-LIKE ARABINOGALACTAN PROTEIN"/>
    <property type="match status" value="1"/>
</dbReference>